<evidence type="ECO:0000256" key="6">
    <source>
        <dbReference type="ARBA" id="ARBA00022989"/>
    </source>
</evidence>
<feature type="transmembrane region" description="Helical" evidence="9">
    <location>
        <begin position="409"/>
        <end position="427"/>
    </location>
</feature>
<feature type="transmembrane region" description="Helical" evidence="9">
    <location>
        <begin position="84"/>
        <end position="102"/>
    </location>
</feature>
<evidence type="ECO:0000259" key="10">
    <source>
        <dbReference type="PROSITE" id="PS50850"/>
    </source>
</evidence>
<feature type="region of interest" description="Disordered" evidence="8">
    <location>
        <begin position="515"/>
        <end position="558"/>
    </location>
</feature>
<organism evidence="11 12">
    <name type="scientific">Micromonospora eburnea</name>
    <dbReference type="NCBI Taxonomy" id="227316"/>
    <lineage>
        <taxon>Bacteria</taxon>
        <taxon>Bacillati</taxon>
        <taxon>Actinomycetota</taxon>
        <taxon>Actinomycetes</taxon>
        <taxon>Micromonosporales</taxon>
        <taxon>Micromonosporaceae</taxon>
        <taxon>Micromonospora</taxon>
    </lineage>
</organism>
<feature type="compositionally biased region" description="Gly residues" evidence="8">
    <location>
        <begin position="515"/>
        <end position="525"/>
    </location>
</feature>
<dbReference type="Pfam" id="PF07690">
    <property type="entry name" value="MFS_1"/>
    <property type="match status" value="1"/>
</dbReference>
<evidence type="ECO:0000256" key="5">
    <source>
        <dbReference type="ARBA" id="ARBA00022692"/>
    </source>
</evidence>
<dbReference type="OrthoDB" id="9807274at2"/>
<evidence type="ECO:0000256" key="9">
    <source>
        <dbReference type="SAM" id="Phobius"/>
    </source>
</evidence>
<dbReference type="EMBL" id="FMHY01000002">
    <property type="protein sequence ID" value="SCL44428.1"/>
    <property type="molecule type" value="Genomic_DNA"/>
</dbReference>
<keyword evidence="6 9" id="KW-1133">Transmembrane helix</keyword>
<feature type="transmembrane region" description="Helical" evidence="9">
    <location>
        <begin position="145"/>
        <end position="165"/>
    </location>
</feature>
<protein>
    <submittedName>
        <fullName evidence="11">Drug resistance transporter, EmrB/QacA subfamily</fullName>
    </submittedName>
</protein>
<name>A0A1C6TRY9_9ACTN</name>
<evidence type="ECO:0000256" key="3">
    <source>
        <dbReference type="ARBA" id="ARBA00022448"/>
    </source>
</evidence>
<dbReference type="PRINTS" id="PR01036">
    <property type="entry name" value="TCRTETB"/>
</dbReference>
<dbReference type="Gene3D" id="1.20.1250.20">
    <property type="entry name" value="MFS general substrate transporter like domains"/>
    <property type="match status" value="1"/>
</dbReference>
<dbReference type="Gene3D" id="1.20.1720.10">
    <property type="entry name" value="Multidrug resistance protein D"/>
    <property type="match status" value="1"/>
</dbReference>
<reference evidence="12" key="1">
    <citation type="submission" date="2016-06" db="EMBL/GenBank/DDBJ databases">
        <authorList>
            <person name="Varghese N."/>
            <person name="Submissions Spin"/>
        </authorList>
    </citation>
    <scope>NUCLEOTIDE SEQUENCE [LARGE SCALE GENOMIC DNA]</scope>
    <source>
        <strain evidence="12">DSM 44814</strain>
    </source>
</reference>
<dbReference type="InterPro" id="IPR011701">
    <property type="entry name" value="MFS"/>
</dbReference>
<evidence type="ECO:0000256" key="2">
    <source>
        <dbReference type="ARBA" id="ARBA00007520"/>
    </source>
</evidence>
<keyword evidence="12" id="KW-1185">Reference proteome</keyword>
<dbReference type="CDD" id="cd17502">
    <property type="entry name" value="MFS_Azr1_MDR_like"/>
    <property type="match status" value="1"/>
</dbReference>
<dbReference type="FunFam" id="1.20.1720.10:FF:000004">
    <property type="entry name" value="EmrB/QacA family drug resistance transporter"/>
    <property type="match status" value="1"/>
</dbReference>
<feature type="transmembrane region" description="Helical" evidence="9">
    <location>
        <begin position="230"/>
        <end position="252"/>
    </location>
</feature>
<dbReference type="InterPro" id="IPR004638">
    <property type="entry name" value="EmrB-like"/>
</dbReference>
<evidence type="ECO:0000256" key="7">
    <source>
        <dbReference type="ARBA" id="ARBA00023136"/>
    </source>
</evidence>
<feature type="transmembrane region" description="Helical" evidence="9">
    <location>
        <begin position="203"/>
        <end position="224"/>
    </location>
</feature>
<feature type="transmembrane region" description="Helical" evidence="9">
    <location>
        <begin position="338"/>
        <end position="357"/>
    </location>
</feature>
<dbReference type="GO" id="GO:0022857">
    <property type="term" value="F:transmembrane transporter activity"/>
    <property type="evidence" value="ECO:0007669"/>
    <property type="project" value="InterPro"/>
</dbReference>
<dbReference type="GO" id="GO:0005886">
    <property type="term" value="C:plasma membrane"/>
    <property type="evidence" value="ECO:0007669"/>
    <property type="project" value="UniProtKB-SubCell"/>
</dbReference>
<comment type="subcellular location">
    <subcellularLocation>
        <location evidence="1">Cell membrane</location>
        <topology evidence="1">Multi-pass membrane protein</topology>
    </subcellularLocation>
</comment>
<feature type="transmembrane region" description="Helical" evidence="9">
    <location>
        <begin position="309"/>
        <end position="326"/>
    </location>
</feature>
<feature type="transmembrane region" description="Helical" evidence="9">
    <location>
        <begin position="485"/>
        <end position="506"/>
    </location>
</feature>
<gene>
    <name evidence="11" type="ORF">GA0070604_0388</name>
</gene>
<sequence>MTAQAHDRPVLHARQIRLLMFGLMTGMLLAALDQTIVGTALPTIVGQLGGINHYSWVVTAYLLASTASTPLYGKMADLRGRRPVFLFSIGTFLVGSLLAGLSQNMTQLIITRGVQGLGAGGLMTLAFTIISDVVSPRERGRYQGLFGAVFGLSSVAGPLVGGYFAQTNWRWIFYINVPLAILAIVVCYHVMRLVPFQRRQHAIDWVGAALLVAGVSSLLLALSWGGTQYAWGSGVIIGLFVTGAVLGVLFVLQEARVSEPILPLRLFRSGTFTLANTAGFVLGLVMFGSIIFIPLYLQIVKGASPTRSGLLMLPMMAGIIVTSVLAGRAMSRIGRYKWFPVVGSAVLVAGMLLFRQLQVATSIWAAFGYMVVIGVGLGLCMQSLILAVQNAVDPRDLGAGTSSATFFRSLGGSFGVAILGAVLSTQLTSQLASRLPAAIAQLPPAEQAAVAARGGTRISINEPATILALPTPVRSAIQAAFVESLHLVFLTTGLIAILAVLVTLALPNQQLRGTGPHGATGGADPLGGKAAAAGGKPLTKESKEEAASDMESKSQTML</sequence>
<dbReference type="PANTHER" id="PTHR23501:SF197">
    <property type="entry name" value="COMD"/>
    <property type="match status" value="1"/>
</dbReference>
<dbReference type="SUPFAM" id="SSF103473">
    <property type="entry name" value="MFS general substrate transporter"/>
    <property type="match status" value="1"/>
</dbReference>
<dbReference type="InterPro" id="IPR020846">
    <property type="entry name" value="MFS_dom"/>
</dbReference>
<proteinExistence type="inferred from homology"/>
<keyword evidence="7 9" id="KW-0472">Membrane</keyword>
<feature type="compositionally biased region" description="Low complexity" evidence="8">
    <location>
        <begin position="526"/>
        <end position="537"/>
    </location>
</feature>
<dbReference type="AlphaFoldDB" id="A0A1C6TRY9"/>
<evidence type="ECO:0000313" key="12">
    <source>
        <dbReference type="Proteomes" id="UP000199696"/>
    </source>
</evidence>
<accession>A0A1C6TRY9</accession>
<feature type="transmembrane region" description="Helical" evidence="9">
    <location>
        <begin position="53"/>
        <end position="72"/>
    </location>
</feature>
<keyword evidence="5 9" id="KW-0812">Transmembrane</keyword>
<dbReference type="NCBIfam" id="TIGR00711">
    <property type="entry name" value="efflux_EmrB"/>
    <property type="match status" value="1"/>
</dbReference>
<dbReference type="InterPro" id="IPR036259">
    <property type="entry name" value="MFS_trans_sf"/>
</dbReference>
<feature type="transmembrane region" description="Helical" evidence="9">
    <location>
        <begin position="18"/>
        <end position="41"/>
    </location>
</feature>
<feature type="domain" description="Major facilitator superfamily (MFS) profile" evidence="10">
    <location>
        <begin position="19"/>
        <end position="511"/>
    </location>
</feature>
<dbReference type="PANTHER" id="PTHR23501">
    <property type="entry name" value="MAJOR FACILITATOR SUPERFAMILY"/>
    <property type="match status" value="1"/>
</dbReference>
<feature type="transmembrane region" description="Helical" evidence="9">
    <location>
        <begin position="363"/>
        <end position="388"/>
    </location>
</feature>
<comment type="similarity">
    <text evidence="2">Belongs to the major facilitator superfamily. TCR/Tet family.</text>
</comment>
<dbReference type="STRING" id="227316.GA0070604_0388"/>
<keyword evidence="4" id="KW-1003">Cell membrane</keyword>
<feature type="transmembrane region" description="Helical" evidence="9">
    <location>
        <begin position="114"/>
        <end position="133"/>
    </location>
</feature>
<feature type="compositionally biased region" description="Basic and acidic residues" evidence="8">
    <location>
        <begin position="538"/>
        <end position="552"/>
    </location>
</feature>
<dbReference type="PROSITE" id="PS50850">
    <property type="entry name" value="MFS"/>
    <property type="match status" value="1"/>
</dbReference>
<feature type="transmembrane region" description="Helical" evidence="9">
    <location>
        <begin position="171"/>
        <end position="191"/>
    </location>
</feature>
<evidence type="ECO:0000256" key="1">
    <source>
        <dbReference type="ARBA" id="ARBA00004651"/>
    </source>
</evidence>
<evidence type="ECO:0000256" key="4">
    <source>
        <dbReference type="ARBA" id="ARBA00022475"/>
    </source>
</evidence>
<evidence type="ECO:0000313" key="11">
    <source>
        <dbReference type="EMBL" id="SCL44428.1"/>
    </source>
</evidence>
<dbReference type="Proteomes" id="UP000199696">
    <property type="component" value="Unassembled WGS sequence"/>
</dbReference>
<evidence type="ECO:0000256" key="8">
    <source>
        <dbReference type="SAM" id="MobiDB-lite"/>
    </source>
</evidence>
<keyword evidence="3" id="KW-0813">Transport</keyword>
<feature type="transmembrane region" description="Helical" evidence="9">
    <location>
        <begin position="273"/>
        <end position="297"/>
    </location>
</feature>